<proteinExistence type="predicted"/>
<reference evidence="1" key="1">
    <citation type="journal article" date="2021" name="Proc. Natl. Acad. Sci. U.S.A.">
        <title>A Catalog of Tens of Thousands of Viruses from Human Metagenomes Reveals Hidden Associations with Chronic Diseases.</title>
        <authorList>
            <person name="Tisza M.J."/>
            <person name="Buck C.B."/>
        </authorList>
    </citation>
    <scope>NUCLEOTIDE SEQUENCE</scope>
    <source>
        <strain evidence="1">Ctdfd8</strain>
    </source>
</reference>
<accession>A0A8S5T4W0</accession>
<sequence length="37" mass="4248">MLVISRLSLLHVLMRFVVVVVRNAVMLVKAHGRIDYV</sequence>
<evidence type="ECO:0000313" key="1">
    <source>
        <dbReference type="EMBL" id="DAF58380.1"/>
    </source>
</evidence>
<dbReference type="EMBL" id="BK032751">
    <property type="protein sequence ID" value="DAF58380.1"/>
    <property type="molecule type" value="Genomic_DNA"/>
</dbReference>
<organism evidence="1">
    <name type="scientific">Microviridae sp. ctdfd8</name>
    <dbReference type="NCBI Taxonomy" id="2827646"/>
    <lineage>
        <taxon>Viruses</taxon>
        <taxon>Monodnaviria</taxon>
        <taxon>Sangervirae</taxon>
        <taxon>Phixviricota</taxon>
        <taxon>Malgrandaviricetes</taxon>
        <taxon>Petitvirales</taxon>
        <taxon>Microviridae</taxon>
    </lineage>
</organism>
<name>A0A8S5T4W0_9VIRU</name>
<protein>
    <submittedName>
        <fullName evidence="1">Uncharacterized protein</fullName>
    </submittedName>
</protein>